<dbReference type="InterPro" id="IPR050493">
    <property type="entry name" value="FAD-dep_Monooxygenase_BioMet"/>
</dbReference>
<evidence type="ECO:0000313" key="4">
    <source>
        <dbReference type="Proteomes" id="UP001056201"/>
    </source>
</evidence>
<keyword evidence="2" id="KW-0503">Monooxygenase</keyword>
<gene>
    <name evidence="3" type="ORF">MW290_01085</name>
</gene>
<dbReference type="PANTHER" id="PTHR13789:SF309">
    <property type="entry name" value="PUTATIVE (AFU_ORTHOLOGUE AFUA_6G14510)-RELATED"/>
    <property type="match status" value="1"/>
</dbReference>
<evidence type="ECO:0000313" key="3">
    <source>
        <dbReference type="EMBL" id="URI07251.1"/>
    </source>
</evidence>
<keyword evidence="4" id="KW-1185">Reference proteome</keyword>
<keyword evidence="1" id="KW-0560">Oxidoreductase</keyword>
<dbReference type="RefSeq" id="WP_250195516.1">
    <property type="nucleotide sequence ID" value="NZ_CP097635.1"/>
</dbReference>
<dbReference type="Proteomes" id="UP001056201">
    <property type="component" value="Chromosome 1"/>
</dbReference>
<dbReference type="PANTHER" id="PTHR13789">
    <property type="entry name" value="MONOOXYGENASE"/>
    <property type="match status" value="1"/>
</dbReference>
<evidence type="ECO:0000256" key="2">
    <source>
        <dbReference type="ARBA" id="ARBA00023033"/>
    </source>
</evidence>
<protein>
    <submittedName>
        <fullName evidence="3">NAD(P)-binding protein</fullName>
    </submittedName>
</protein>
<dbReference type="InterPro" id="IPR036188">
    <property type="entry name" value="FAD/NAD-bd_sf"/>
</dbReference>
<dbReference type="PRINTS" id="PR00420">
    <property type="entry name" value="RNGMNOXGNASE"/>
</dbReference>
<proteinExistence type="predicted"/>
<reference evidence="3" key="1">
    <citation type="submission" date="2022-05" db="EMBL/GenBank/DDBJ databases">
        <title>An RpoN-dependent PEP-CTERM gene is involved in floc formation of an Aquincola tertiaricarbonis strain.</title>
        <authorList>
            <person name="Qiu D."/>
            <person name="Xia M."/>
        </authorList>
    </citation>
    <scope>NUCLEOTIDE SEQUENCE</scope>
    <source>
        <strain evidence="3">RN12</strain>
    </source>
</reference>
<dbReference type="Pfam" id="PF13450">
    <property type="entry name" value="NAD_binding_8"/>
    <property type="match status" value="1"/>
</dbReference>
<name>A0ABY4S834_AQUTE</name>
<sequence length="369" mass="38647">MAIVQRVGIVGAGLGGLAAAVAAARAGMQVEVFEARAHIAQPAVHVEVAPNLLRELAGLGVAEACVRRGFPFSSYALFDSEGRQHDELPAPPLAGPPWPPALGLTLADLLALLRDAAQAHRVRLHLGCAVHEVQADATVLTEDGGRHRFDLTAIATGQALPLIAGRPAQPVPTTALPLQACLCLLPRPVVMAGTAWVLCRGAGGLKRVGLVPVDTRRAGVALLLASHADTRHAALRDALAGENRLLRGLGAQLHDEVPVQVCGIANGLLPGPWHQGAVLRIGRSAHRLPPYFGQGPAQVVEDACVLGDLLRQGLTPQALGLAFSARRQPRVQQVLQVALQAARWQAQPESTTDLRALAETLQPLVAEPA</sequence>
<dbReference type="EMBL" id="CP097635">
    <property type="protein sequence ID" value="URI07251.1"/>
    <property type="molecule type" value="Genomic_DNA"/>
</dbReference>
<dbReference type="SUPFAM" id="SSF51905">
    <property type="entry name" value="FAD/NAD(P)-binding domain"/>
    <property type="match status" value="1"/>
</dbReference>
<dbReference type="Gene3D" id="3.50.50.60">
    <property type="entry name" value="FAD/NAD(P)-binding domain"/>
    <property type="match status" value="2"/>
</dbReference>
<accession>A0ABY4S834</accession>
<evidence type="ECO:0000256" key="1">
    <source>
        <dbReference type="ARBA" id="ARBA00023002"/>
    </source>
</evidence>
<organism evidence="3 4">
    <name type="scientific">Aquincola tertiaricarbonis</name>
    <dbReference type="NCBI Taxonomy" id="391953"/>
    <lineage>
        <taxon>Bacteria</taxon>
        <taxon>Pseudomonadati</taxon>
        <taxon>Pseudomonadota</taxon>
        <taxon>Betaproteobacteria</taxon>
        <taxon>Burkholderiales</taxon>
        <taxon>Sphaerotilaceae</taxon>
        <taxon>Aquincola</taxon>
    </lineage>
</organism>